<protein>
    <submittedName>
        <fullName evidence="1">Uncharacterized protein</fullName>
    </submittedName>
</protein>
<gene>
    <name evidence="1" type="ORF">ACFFJC_20685</name>
</gene>
<evidence type="ECO:0000313" key="2">
    <source>
        <dbReference type="Proteomes" id="UP001589798"/>
    </source>
</evidence>
<organism evidence="1 2">
    <name type="scientific">Novosphingobium soli</name>
    <dbReference type="NCBI Taxonomy" id="574956"/>
    <lineage>
        <taxon>Bacteria</taxon>
        <taxon>Pseudomonadati</taxon>
        <taxon>Pseudomonadota</taxon>
        <taxon>Alphaproteobacteria</taxon>
        <taxon>Sphingomonadales</taxon>
        <taxon>Sphingomonadaceae</taxon>
        <taxon>Novosphingobium</taxon>
    </lineage>
</organism>
<name>A0ABV6D212_9SPHN</name>
<dbReference type="Proteomes" id="UP001589798">
    <property type="component" value="Unassembled WGS sequence"/>
</dbReference>
<dbReference type="EMBL" id="JBHLWK010000040">
    <property type="protein sequence ID" value="MFC0206677.1"/>
    <property type="molecule type" value="Genomic_DNA"/>
</dbReference>
<proteinExistence type="predicted"/>
<accession>A0ABV6D212</accession>
<evidence type="ECO:0000313" key="1">
    <source>
        <dbReference type="EMBL" id="MFC0206677.1"/>
    </source>
</evidence>
<reference evidence="1 2" key="1">
    <citation type="submission" date="2024-09" db="EMBL/GenBank/DDBJ databases">
        <authorList>
            <person name="Sun Q."/>
            <person name="Mori K."/>
        </authorList>
    </citation>
    <scope>NUCLEOTIDE SEQUENCE [LARGE SCALE GENOMIC DNA]</scope>
    <source>
        <strain evidence="1 2">CCM 7706</strain>
    </source>
</reference>
<comment type="caution">
    <text evidence="1">The sequence shown here is derived from an EMBL/GenBank/DDBJ whole genome shotgun (WGS) entry which is preliminary data.</text>
</comment>
<sequence length="176" mass="20123">MPSGYRRQHLRIDHFVDLKPYKRPNRMVPGRDLGRETERHAESLKRDLAQAWAGAEGILSLRDAQVVGEPGRYIEFETLPEQPLPDLNWTSKGIRLASVARSDEGATIGTIFVPDAQQEFLDMKIDEYQSKRGKSGRPSHEARFASIEHFRLARLESLWVDARPMPAEGAPTWWEC</sequence>
<dbReference type="RefSeq" id="WP_283407260.1">
    <property type="nucleotide sequence ID" value="NZ_JBHLWK010000040.1"/>
</dbReference>
<keyword evidence="2" id="KW-1185">Reference proteome</keyword>